<evidence type="ECO:0000259" key="6">
    <source>
        <dbReference type="PROSITE" id="PS51141"/>
    </source>
</evidence>
<dbReference type="GO" id="GO:0005634">
    <property type="term" value="C:nucleus"/>
    <property type="evidence" value="ECO:0007669"/>
    <property type="project" value="InterPro"/>
</dbReference>
<feature type="compositionally biased region" description="Basic and acidic residues" evidence="5">
    <location>
        <begin position="159"/>
        <end position="174"/>
    </location>
</feature>
<dbReference type="KEGG" id="zju:107424290"/>
<dbReference type="RefSeq" id="XP_015889537.2">
    <property type="nucleotide sequence ID" value="XM_016034051.4"/>
</dbReference>
<dbReference type="Proteomes" id="UP001652623">
    <property type="component" value="Chromosome 7"/>
</dbReference>
<proteinExistence type="predicted"/>
<dbReference type="InterPro" id="IPR036893">
    <property type="entry name" value="SBP_sf"/>
</dbReference>
<keyword evidence="1" id="KW-0479">Metal-binding</keyword>
<sequence>MSVSRGSIGRQKEEEEEENDNEEAEDQGETESDDDEEDESDGVDLEEDRRKRVMIRVVSGEGRGISSSTAASYSSSSSSSSLCCQADECGLDLKLAKPYHKRHKVCERHAKAAVVLVNGLRQRFCQQCSRFHEISEFDGNKKSCRERLAGHNLRRRKAHSDSQERLDRNNQRSE</sequence>
<dbReference type="PROSITE" id="PS51141">
    <property type="entry name" value="ZF_SBP"/>
    <property type="match status" value="1"/>
</dbReference>
<feature type="region of interest" description="Disordered" evidence="5">
    <location>
        <begin position="152"/>
        <end position="174"/>
    </location>
</feature>
<evidence type="ECO:0000256" key="1">
    <source>
        <dbReference type="ARBA" id="ARBA00022723"/>
    </source>
</evidence>
<feature type="region of interest" description="Disordered" evidence="5">
    <location>
        <begin position="1"/>
        <end position="54"/>
    </location>
</feature>
<organism evidence="7 8">
    <name type="scientific">Ziziphus jujuba</name>
    <name type="common">Chinese jujube</name>
    <name type="synonym">Ziziphus sativa</name>
    <dbReference type="NCBI Taxonomy" id="326968"/>
    <lineage>
        <taxon>Eukaryota</taxon>
        <taxon>Viridiplantae</taxon>
        <taxon>Streptophyta</taxon>
        <taxon>Embryophyta</taxon>
        <taxon>Tracheophyta</taxon>
        <taxon>Spermatophyta</taxon>
        <taxon>Magnoliopsida</taxon>
        <taxon>eudicotyledons</taxon>
        <taxon>Gunneridae</taxon>
        <taxon>Pentapetalae</taxon>
        <taxon>rosids</taxon>
        <taxon>fabids</taxon>
        <taxon>Rosales</taxon>
        <taxon>Rhamnaceae</taxon>
        <taxon>Paliureae</taxon>
        <taxon>Ziziphus</taxon>
    </lineage>
</organism>
<evidence type="ECO:0000313" key="7">
    <source>
        <dbReference type="Proteomes" id="UP001652623"/>
    </source>
</evidence>
<dbReference type="Gene3D" id="4.10.1100.10">
    <property type="entry name" value="Transcription factor, SBP-box domain"/>
    <property type="match status" value="1"/>
</dbReference>
<gene>
    <name evidence="8" type="primary">LOC107424290</name>
</gene>
<feature type="compositionally biased region" description="Acidic residues" evidence="5">
    <location>
        <begin position="14"/>
        <end position="46"/>
    </location>
</feature>
<evidence type="ECO:0000313" key="8">
    <source>
        <dbReference type="RefSeq" id="XP_015889537.2"/>
    </source>
</evidence>
<dbReference type="AlphaFoldDB" id="A0A6P4A390"/>
<evidence type="ECO:0000256" key="4">
    <source>
        <dbReference type="PROSITE-ProRule" id="PRU00470"/>
    </source>
</evidence>
<dbReference type="InterPro" id="IPR004333">
    <property type="entry name" value="SBP_dom"/>
</dbReference>
<accession>A0A6P4A390</accession>
<dbReference type="PANTHER" id="PTHR31251:SF226">
    <property type="entry name" value="SQUAMOSA PROMOTER-BINDING-LIKE PROTEIN 6"/>
    <property type="match status" value="1"/>
</dbReference>
<dbReference type="GO" id="GO:0008270">
    <property type="term" value="F:zinc ion binding"/>
    <property type="evidence" value="ECO:0007669"/>
    <property type="project" value="UniProtKB-KW"/>
</dbReference>
<evidence type="ECO:0000256" key="3">
    <source>
        <dbReference type="ARBA" id="ARBA00022833"/>
    </source>
</evidence>
<evidence type="ECO:0000256" key="2">
    <source>
        <dbReference type="ARBA" id="ARBA00022771"/>
    </source>
</evidence>
<dbReference type="PANTHER" id="PTHR31251">
    <property type="entry name" value="SQUAMOSA PROMOTER-BINDING-LIKE PROTEIN 4"/>
    <property type="match status" value="1"/>
</dbReference>
<reference evidence="8" key="1">
    <citation type="submission" date="2025-08" db="UniProtKB">
        <authorList>
            <consortium name="RefSeq"/>
        </authorList>
    </citation>
    <scope>IDENTIFICATION</scope>
    <source>
        <tissue evidence="8">Seedling</tissue>
    </source>
</reference>
<dbReference type="Pfam" id="PF03110">
    <property type="entry name" value="SBP"/>
    <property type="match status" value="1"/>
</dbReference>
<dbReference type="InterPro" id="IPR044817">
    <property type="entry name" value="SBP-like"/>
</dbReference>
<name>A0A6P4A390_ZIZJJ</name>
<keyword evidence="2 4" id="KW-0863">Zinc-finger</keyword>
<keyword evidence="7" id="KW-1185">Reference proteome</keyword>
<evidence type="ECO:0000256" key="5">
    <source>
        <dbReference type="SAM" id="MobiDB-lite"/>
    </source>
</evidence>
<dbReference type="GO" id="GO:0003677">
    <property type="term" value="F:DNA binding"/>
    <property type="evidence" value="ECO:0007669"/>
    <property type="project" value="InterPro"/>
</dbReference>
<protein>
    <submittedName>
        <fullName evidence="8">Squamosa promoter-binding protein 1</fullName>
    </submittedName>
</protein>
<dbReference type="SUPFAM" id="SSF103612">
    <property type="entry name" value="SBT domain"/>
    <property type="match status" value="1"/>
</dbReference>
<dbReference type="GeneID" id="107424290"/>
<keyword evidence="3" id="KW-0862">Zinc</keyword>
<feature type="domain" description="SBP-type" evidence="6">
    <location>
        <begin position="81"/>
        <end position="158"/>
    </location>
</feature>